<evidence type="ECO:0000313" key="1">
    <source>
        <dbReference type="EMBL" id="EMS69199.1"/>
    </source>
</evidence>
<organism evidence="1 2">
    <name type="scientific">Ruminiclostridium cellobioparum subsp. termitidis CT1112</name>
    <dbReference type="NCBI Taxonomy" id="1195236"/>
    <lineage>
        <taxon>Bacteria</taxon>
        <taxon>Bacillati</taxon>
        <taxon>Bacillota</taxon>
        <taxon>Clostridia</taxon>
        <taxon>Eubacteriales</taxon>
        <taxon>Oscillospiraceae</taxon>
        <taxon>Ruminiclostridium</taxon>
    </lineage>
</organism>
<dbReference type="PATRIC" id="fig|1195236.3.peg.5477"/>
<accession>S0FJA3</accession>
<feature type="non-terminal residue" evidence="1">
    <location>
        <position position="1"/>
    </location>
</feature>
<dbReference type="Proteomes" id="UP000014155">
    <property type="component" value="Unassembled WGS sequence"/>
</dbReference>
<comment type="caution">
    <text evidence="1">The sequence shown here is derived from an EMBL/GenBank/DDBJ whole genome shotgun (WGS) entry which is preliminary data.</text>
</comment>
<evidence type="ECO:0000313" key="2">
    <source>
        <dbReference type="Proteomes" id="UP000014155"/>
    </source>
</evidence>
<gene>
    <name evidence="1" type="ORF">CTER_5337</name>
</gene>
<sequence length="135" mass="14861">TVDELKAQMEKEKGDKAQVFNKRGMGNKAGTRSNVLSELVKAGTITADQQKAVQEALRSQKGTDKTTKDLLDSLVTAGTITQAQEDAVIKAYDDAKAKLEAETQKRLEEMAAKKGTTVDELKAQMEKLRVYRTDK</sequence>
<name>S0FJA3_RUMCE</name>
<protein>
    <submittedName>
        <fullName evidence="1">Uncharacterized protein</fullName>
    </submittedName>
</protein>
<reference evidence="1 2" key="1">
    <citation type="journal article" date="2013" name="Genome Announc.">
        <title>Draft Genome Sequence of the Cellulolytic, Mesophilic, Anaerobic Bacterium Clostridium termitidis Strain CT1112 (DSM 5398).</title>
        <authorList>
            <person name="Lal S."/>
            <person name="Ramachandran U."/>
            <person name="Zhang X."/>
            <person name="Munir R."/>
            <person name="Sparling R."/>
            <person name="Levin D.B."/>
        </authorList>
    </citation>
    <scope>NUCLEOTIDE SEQUENCE [LARGE SCALE GENOMIC DNA]</scope>
    <source>
        <strain evidence="1 2">CT1112</strain>
    </source>
</reference>
<dbReference type="AlphaFoldDB" id="S0FJA3"/>
<proteinExistence type="predicted"/>
<dbReference type="EMBL" id="AORV01000072">
    <property type="protein sequence ID" value="EMS69199.1"/>
    <property type="molecule type" value="Genomic_DNA"/>
</dbReference>
<keyword evidence="2" id="KW-1185">Reference proteome</keyword>